<evidence type="ECO:0000313" key="2">
    <source>
        <dbReference type="Proteomes" id="UP001187192"/>
    </source>
</evidence>
<comment type="caution">
    <text evidence="1">The sequence shown here is derived from an EMBL/GenBank/DDBJ whole genome shotgun (WGS) entry which is preliminary data.</text>
</comment>
<dbReference type="Proteomes" id="UP001187192">
    <property type="component" value="Unassembled WGS sequence"/>
</dbReference>
<proteinExistence type="predicted"/>
<dbReference type="EMBL" id="BTGU01012295">
    <property type="protein sequence ID" value="GMN74697.1"/>
    <property type="molecule type" value="Genomic_DNA"/>
</dbReference>
<gene>
    <name evidence="1" type="ORF">TIFTF001_053203</name>
</gene>
<organism evidence="1 2">
    <name type="scientific">Ficus carica</name>
    <name type="common">Common fig</name>
    <dbReference type="NCBI Taxonomy" id="3494"/>
    <lineage>
        <taxon>Eukaryota</taxon>
        <taxon>Viridiplantae</taxon>
        <taxon>Streptophyta</taxon>
        <taxon>Embryophyta</taxon>
        <taxon>Tracheophyta</taxon>
        <taxon>Spermatophyta</taxon>
        <taxon>Magnoliopsida</taxon>
        <taxon>eudicotyledons</taxon>
        <taxon>Gunneridae</taxon>
        <taxon>Pentapetalae</taxon>
        <taxon>rosids</taxon>
        <taxon>fabids</taxon>
        <taxon>Rosales</taxon>
        <taxon>Moraceae</taxon>
        <taxon>Ficeae</taxon>
        <taxon>Ficus</taxon>
    </lineage>
</organism>
<sequence length="75" mass="7980">MISGGTGVFRRRQQPPPPLLWLAGHAAAGDFGRKGCLFLLDGFGRRNGSVLGLLGAGVNEDDLNQKPFSLHGKVH</sequence>
<name>A0AA88EGW4_FICCA</name>
<reference evidence="1" key="1">
    <citation type="submission" date="2023-07" db="EMBL/GenBank/DDBJ databases">
        <title>draft genome sequence of fig (Ficus carica).</title>
        <authorList>
            <person name="Takahashi T."/>
            <person name="Nishimura K."/>
        </authorList>
    </citation>
    <scope>NUCLEOTIDE SEQUENCE</scope>
</reference>
<keyword evidence="2" id="KW-1185">Reference proteome</keyword>
<protein>
    <submittedName>
        <fullName evidence="1">Uncharacterized protein</fullName>
    </submittedName>
</protein>
<evidence type="ECO:0000313" key="1">
    <source>
        <dbReference type="EMBL" id="GMN74697.1"/>
    </source>
</evidence>
<accession>A0AA88EGW4</accession>
<dbReference type="AlphaFoldDB" id="A0AA88EGW4"/>